<dbReference type="SUPFAM" id="SSF53756">
    <property type="entry name" value="UDP-Glycosyltransferase/glycogen phosphorylase"/>
    <property type="match status" value="1"/>
</dbReference>
<evidence type="ECO:0000259" key="1">
    <source>
        <dbReference type="Pfam" id="PF00534"/>
    </source>
</evidence>
<evidence type="ECO:0000313" key="2">
    <source>
        <dbReference type="EMBL" id="SIS71765.1"/>
    </source>
</evidence>
<accession>A0A1N7LD35</accession>
<dbReference type="EMBL" id="FTOA01000003">
    <property type="protein sequence ID" value="SIS71765.1"/>
    <property type="molecule type" value="Genomic_DNA"/>
</dbReference>
<protein>
    <submittedName>
        <fullName evidence="2">Glycosyltransferase involved in cell wall bisynthesis</fullName>
    </submittedName>
</protein>
<dbReference type="Proteomes" id="UP000185678">
    <property type="component" value="Unassembled WGS sequence"/>
</dbReference>
<dbReference type="Pfam" id="PF00534">
    <property type="entry name" value="Glycos_transf_1"/>
    <property type="match status" value="1"/>
</dbReference>
<feature type="domain" description="Glycosyl transferase family 1" evidence="1">
    <location>
        <begin position="165"/>
        <end position="322"/>
    </location>
</feature>
<dbReference type="RefSeq" id="WP_245821364.1">
    <property type="nucleotide sequence ID" value="NZ_FTOA01000003.1"/>
</dbReference>
<proteinExistence type="predicted"/>
<dbReference type="CDD" id="cd03811">
    <property type="entry name" value="GT4_GT28_WabH-like"/>
    <property type="match status" value="1"/>
</dbReference>
<evidence type="ECO:0000313" key="3">
    <source>
        <dbReference type="Proteomes" id="UP000185678"/>
    </source>
</evidence>
<dbReference type="STRING" id="80876.SAMN05421779_103257"/>
<dbReference type="PANTHER" id="PTHR12526:SF635">
    <property type="entry name" value="GLYCOSYL TRANSFERASE GROUP 1"/>
    <property type="match status" value="1"/>
</dbReference>
<dbReference type="Gene3D" id="3.40.50.2000">
    <property type="entry name" value="Glycogen Phosphorylase B"/>
    <property type="match status" value="2"/>
</dbReference>
<dbReference type="GO" id="GO:0016757">
    <property type="term" value="F:glycosyltransferase activity"/>
    <property type="evidence" value="ECO:0007669"/>
    <property type="project" value="InterPro"/>
</dbReference>
<dbReference type="PANTHER" id="PTHR12526">
    <property type="entry name" value="GLYCOSYLTRANSFERASE"/>
    <property type="match status" value="1"/>
</dbReference>
<gene>
    <name evidence="2" type="ORF">SAMN05421779_103257</name>
</gene>
<keyword evidence="3" id="KW-1185">Reference proteome</keyword>
<reference evidence="2 3" key="1">
    <citation type="submission" date="2017-01" db="EMBL/GenBank/DDBJ databases">
        <authorList>
            <person name="Mah S.A."/>
            <person name="Swanson W.J."/>
            <person name="Moy G.W."/>
            <person name="Vacquier V.D."/>
        </authorList>
    </citation>
    <scope>NUCLEOTIDE SEQUENCE [LARGE SCALE GENOMIC DNA]</scope>
    <source>
        <strain evidence="2 3">DSM 11589</strain>
    </source>
</reference>
<dbReference type="AlphaFoldDB" id="A0A1N7LD35"/>
<keyword evidence="2" id="KW-0808">Transferase</keyword>
<dbReference type="InterPro" id="IPR001296">
    <property type="entry name" value="Glyco_trans_1"/>
</dbReference>
<name>A0A1N7LD35_9PROT</name>
<organism evidence="2 3">
    <name type="scientific">Insolitispirillum peregrinum</name>
    <dbReference type="NCBI Taxonomy" id="80876"/>
    <lineage>
        <taxon>Bacteria</taxon>
        <taxon>Pseudomonadati</taxon>
        <taxon>Pseudomonadota</taxon>
        <taxon>Alphaproteobacteria</taxon>
        <taxon>Rhodospirillales</taxon>
        <taxon>Novispirillaceae</taxon>
        <taxon>Insolitispirillum</taxon>
    </lineage>
</organism>
<sequence length="350" mass="37809">MQSVRVLQAMAGAAHGGAELFFERLTLALHRAGTEQRVLIRRNPQRAATLQAGGIAAVELPFGGLFDFTTKRRFAAEITRFAPQVVLSWMNRATRFTPPKTTGKGFVHVARLGGYYDLKYYQACDHLVCNTQDLVEYVIREGWPSERTHYLPNFAEEVSAPPVSRVSLNTPETAPVLFALGRLHGNKGFDTLLRAFAQVPGAYLWIAGEGPERAALEALAQELGVADRLRLLGWRNDAPALHAAADLFVCPSRHEPLGNVVIEAWAQGSPVVAAASQGPCELITPGVTGLLTPVDDVAAMAHTLNAALADRAALAAMAEAGRAAYQAQFTEAAVVARYQDFFRRLAAPAV</sequence>